<keyword evidence="4" id="KW-1185">Reference proteome</keyword>
<dbReference type="AlphaFoldDB" id="A0A9P8BSW3"/>
<proteinExistence type="predicted"/>
<dbReference type="OrthoDB" id="2427524at2759"/>
<reference evidence="3" key="1">
    <citation type="submission" date="2021-06" db="EMBL/GenBank/DDBJ databases">
        <title>Genome Sequence of Mortierella hyaline Strain SCG-10, a Cold-Adapted, Nitrate-Reducing Fungus Isolated from Soil in Minnesota, USA.</title>
        <authorList>
            <person name="Aldossari N."/>
        </authorList>
    </citation>
    <scope>NUCLEOTIDE SEQUENCE</scope>
    <source>
        <strain evidence="3">SCG-10</strain>
    </source>
</reference>
<gene>
    <name evidence="3" type="ORF">KI688_003535</name>
</gene>
<protein>
    <submittedName>
        <fullName evidence="3">Uncharacterized protein</fullName>
    </submittedName>
</protein>
<evidence type="ECO:0000256" key="2">
    <source>
        <dbReference type="SAM" id="Phobius"/>
    </source>
</evidence>
<feature type="region of interest" description="Disordered" evidence="1">
    <location>
        <begin position="219"/>
        <end position="240"/>
    </location>
</feature>
<keyword evidence="2" id="KW-0472">Membrane</keyword>
<keyword evidence="2" id="KW-1133">Transmembrane helix</keyword>
<evidence type="ECO:0000313" key="4">
    <source>
        <dbReference type="Proteomes" id="UP000707451"/>
    </source>
</evidence>
<evidence type="ECO:0000256" key="1">
    <source>
        <dbReference type="SAM" id="MobiDB-lite"/>
    </source>
</evidence>
<keyword evidence="2" id="KW-0812">Transmembrane</keyword>
<comment type="caution">
    <text evidence="3">The sequence shown here is derived from an EMBL/GenBank/DDBJ whole genome shotgun (WGS) entry which is preliminary data.</text>
</comment>
<feature type="compositionally biased region" description="Polar residues" evidence="1">
    <location>
        <begin position="56"/>
        <end position="80"/>
    </location>
</feature>
<accession>A0A9P8BSW3</accession>
<feature type="compositionally biased region" description="Low complexity" evidence="1">
    <location>
        <begin position="222"/>
        <end position="235"/>
    </location>
</feature>
<feature type="transmembrane region" description="Helical" evidence="2">
    <location>
        <begin position="194"/>
        <end position="214"/>
    </location>
</feature>
<feature type="region of interest" description="Disordered" evidence="1">
    <location>
        <begin position="1"/>
        <end position="39"/>
    </location>
</feature>
<sequence length="315" mass="34022">MLAPLDPPASGSTTPGCSREALTSSGAAQGPITAASPQYIDGTIVTPHIGAESPYWTPTTPSRSPHVQSSGYSPSVSNLQAYSPTPASSYVPPPSPTPSQRGAYPVPEGHYYNNSAAIYPSSTDGISRQYIYQQDPYQQSYLHHQQVYPEPVVRAYPNPALVDNPITPTTAMKPTKPALVSTKKPKSTGRRKKIIWAMAIITIVLLAVVIYLVVSMKKNKDSSSSSSGGSSTSGGRVQAPPIPPYPSEKGHCPTFFCHNYFFNTCEGECKKDSVYQTCKDGCKGEFFCINDCEKGETCFDDCTTNLGRCNSYCFR</sequence>
<feature type="compositionally biased region" description="Polar residues" evidence="1">
    <location>
        <begin position="10"/>
        <end position="27"/>
    </location>
</feature>
<dbReference type="EMBL" id="JAHRHY010000014">
    <property type="protein sequence ID" value="KAG9064347.1"/>
    <property type="molecule type" value="Genomic_DNA"/>
</dbReference>
<name>A0A9P8BSW3_9FUNG</name>
<evidence type="ECO:0000313" key="3">
    <source>
        <dbReference type="EMBL" id="KAG9064347.1"/>
    </source>
</evidence>
<organism evidence="3 4">
    <name type="scientific">Linnemannia hyalina</name>
    <dbReference type="NCBI Taxonomy" id="64524"/>
    <lineage>
        <taxon>Eukaryota</taxon>
        <taxon>Fungi</taxon>
        <taxon>Fungi incertae sedis</taxon>
        <taxon>Mucoromycota</taxon>
        <taxon>Mortierellomycotina</taxon>
        <taxon>Mortierellomycetes</taxon>
        <taxon>Mortierellales</taxon>
        <taxon>Mortierellaceae</taxon>
        <taxon>Linnemannia</taxon>
    </lineage>
</organism>
<feature type="region of interest" description="Disordered" evidence="1">
    <location>
        <begin position="51"/>
        <end position="107"/>
    </location>
</feature>
<feature type="compositionally biased region" description="Low complexity" evidence="1">
    <location>
        <begin position="81"/>
        <end position="90"/>
    </location>
</feature>
<dbReference type="Proteomes" id="UP000707451">
    <property type="component" value="Unassembled WGS sequence"/>
</dbReference>